<dbReference type="GeneID" id="115537094"/>
<dbReference type="InterPro" id="IPR010935">
    <property type="entry name" value="SMC_hinge"/>
</dbReference>
<dbReference type="GO" id="GO:0005524">
    <property type="term" value="F:ATP binding"/>
    <property type="evidence" value="ECO:0007669"/>
    <property type="project" value="InterPro"/>
</dbReference>
<keyword evidence="7" id="KW-1185">Reference proteome</keyword>
<dbReference type="Proteomes" id="UP000694546">
    <property type="component" value="Chromosome 23"/>
</dbReference>
<protein>
    <submittedName>
        <fullName evidence="6">Structural maintenance of chromosomes flexible hinge domain containing 1</fullName>
    </submittedName>
</protein>
<dbReference type="Pfam" id="PF22899">
    <property type="entry name" value="SMCHD1_S5"/>
    <property type="match status" value="1"/>
</dbReference>
<feature type="region of interest" description="Disordered" evidence="4">
    <location>
        <begin position="428"/>
        <end position="457"/>
    </location>
</feature>
<dbReference type="InterPro" id="IPR058611">
    <property type="entry name" value="Ig_SMCHD1_1st"/>
</dbReference>
<feature type="domain" description="SMC hinge" evidence="5">
    <location>
        <begin position="1704"/>
        <end position="1826"/>
    </location>
</feature>
<dbReference type="InterPro" id="IPR058617">
    <property type="entry name" value="Ig_SMCHD1_7th"/>
</dbReference>
<dbReference type="Pfam" id="PF26196">
    <property type="entry name" value="Ig_SMCHD1_4th"/>
    <property type="match status" value="1"/>
</dbReference>
<dbReference type="Pfam" id="PF26201">
    <property type="entry name" value="Ig_SMCHD1_7th"/>
    <property type="match status" value="1"/>
</dbReference>
<evidence type="ECO:0000256" key="4">
    <source>
        <dbReference type="SAM" id="MobiDB-lite"/>
    </source>
</evidence>
<dbReference type="InterPro" id="IPR038892">
    <property type="entry name" value="SMCHD1"/>
</dbReference>
<sequence length="1976" mass="221000">MSLERTSDDARLLAPFEETRAQKRISVYDRRSIDGEAIIVETSGLDYNQFLRFITEVLIIPSTERFVLTTTDRTVLDFDKFQELKDGNTLHLMQTEHQELPAATQEQIVFTPHYDTLVRSGMYEYYASEGQMALPYALAELIDNSISATASSQGERSIELRLLFDDTLGKPAVVFVDNGSGMTSKQLNNWAVYRLSKYTREDGKFRSDRQGYIRPEDVSRSINSDISCFGVGGKQAIFYIGNSTRMITRPTGSPDVHELILSKEDFESKAMNNEDIYSGFIHNRKVGDSSHVQKECECFLHDLIAEETKKGSFTAVVITGIPPQHARLLKNDFDKWTRELAHIYHYYIHGLNGNDLVHPLHSNINIEISLREKPPRCPRLVNLREVDNDMQTLYINSAADTFEFKACTPSGGTVDGVLRYHPFLYDRETYPQDPNTQQAPTEDELEDGESGAGSQANGRRPIFECFWNGRLIPYTTLSEFEWCKRPGKQSTVPLECYSRLSGVLFANDRFQVSTNKLTFIDLELQLQKNDTIFTRIVNGQEQRVQIKREFSQWLTGCHERLDKQVHFVGFKETITRAEMQSKKMQYPWATFSSIEWDNKTFKTGQLVKSLRTQPIMYGYIVQFLLYGDHDSDIYATNGKVEISLEPKEVYDECRTFLISKIDRTATNASIQKFIDTEMNKMPDKLQLVWPEGNALSENAVMHAGARLGPLKVSILNKKGEEIARMPPSNHGARKLVMELQLVCHGPNGAQEIQTHTAQYSPKWSFWFKAMETLTQLGQYTLELNTMLNDTKMFGGKTLPSHQLKLTITEGKAERFVVEAAFPSTLRVGVAYDMVLTLLDAFDHPAPAPPLLAPELSCRNLIVSYETTSSSGTQFTIQGVKVSGSVPNYHCKAQDLNVVLPGLESSSQTIKISLLPGDPHSLDVTSEKETFTVENGNPMTFNIKVLDEAGNITAQPKLVVYCRVPQHTPISVDCSTTGAGQLITKPITARNLNEQQRVVKAKFDLQSQKQVSAVWKELIVVPSTRVSRLEVYFQDAGGLDSVLRNEEQVEWKAGDLLENLHYRLYDEGQRLLPLDQHTARSMKVNWLAEVNLEDLARGKLPHIQVPTQVTNKPFYQISYKDQRASVDASFILVPCPDVPSELKVTLEHSSVTMGEVLTGDIHLELLDQYGNVTQKLTPQCVDAIKVEGVELDSTSLTVLWQESSKDVVVRGVRFSPGQPGPRELTFTLRRFTGRVKVMLTAGPPATLQLLSGPQLPLQVFNGQGIPSPFLIQLCDAWGNPSPDKRVVVALTSSSPSLEVKCPVMSKPVDREGKASFSVKRIAGPKGEFSLEFRGLFNQRPIPGPSIQLTVVLDPSKPARLVVDYDTNTICLAGEALPVFSVSVLSEEGGPIRNVNPAALSMMLWRIETTSLPSPPSGAIQFKCSKPLENEADDFHFYFRDKPGAEQTGKYSLQFSLTSGRTKLESKQYVLDVVPNEPIKLAPDSQPTTPIVSNVEAPDSRVLVKDLSLRIRDRFGNPAGQEVDGQVEVRVELSPEDRDKELPTLEAPSHLQLTNGTAHVSKLSINRNSPGIDGAEYVLVFQIIGPGITLAPYLLPFRFYNDAENQKLMSELARKKDRLSGDLVKFKEYSKNLEDLRRELTCKNQQAAKKVTELKSELSRRKVIVTQPKSDLEVRTALSEKIAQFNRISGEPRRTCTIADPYRGARDVLGKVGQLALVEDDASARVISWHIQGDMDCLVTVTTAAARQVYDRTGGAQQVLPLDSIYVNPTDRPLPHLGCRTPTPPGNPVFARDLLIYPNDTESCMKVFKNLLGDTILIDDLDAGNAYRKSVVQSNRSCPTILTRRGERIGARGKFGGAQNRAPALSALQGRVFGAPPPALYHSLSSDIGDLQGYLEAFEASREAKEELNAHVQKLQSPENMKMNQAMDENKRKLTEIESQLERTPVSTSGRRALREEEEEAAGPPQKRPRASERRTPQ</sequence>
<dbReference type="PANTHER" id="PTHR22640">
    <property type="entry name" value="STRUCTURAL MAINTENANCE OF CHROMOSOMES FLEXIBLE HINGE DOMAIN-CONTAINING PROTEIN 1"/>
    <property type="match status" value="1"/>
</dbReference>
<dbReference type="SMART" id="SM00968">
    <property type="entry name" value="SMC_hinge"/>
    <property type="match status" value="1"/>
</dbReference>
<dbReference type="Pfam" id="PF26194">
    <property type="entry name" value="Ig_SMCHD1_1st"/>
    <property type="match status" value="1"/>
</dbReference>
<feature type="coiled-coil region" evidence="3">
    <location>
        <begin position="1624"/>
        <end position="1655"/>
    </location>
</feature>
<feature type="region of interest" description="Disordered" evidence="4">
    <location>
        <begin position="1917"/>
        <end position="1976"/>
    </location>
</feature>
<dbReference type="RefSeq" id="XP_030204602.1">
    <property type="nucleotide sequence ID" value="XM_030348742.1"/>
</dbReference>
<dbReference type="Pfam" id="PF26199">
    <property type="entry name" value="Ig_SMCHD1_8th"/>
    <property type="match status" value="1"/>
</dbReference>
<evidence type="ECO:0000259" key="5">
    <source>
        <dbReference type="SMART" id="SM00968"/>
    </source>
</evidence>
<dbReference type="InterPro" id="IPR058613">
    <property type="entry name" value="Ig_SMCHD1_4th"/>
</dbReference>
<keyword evidence="3" id="KW-0175">Coiled coil</keyword>
<gene>
    <name evidence="6" type="primary">SMCHD1</name>
    <name evidence="6" type="synonym">smchd1</name>
</gene>
<dbReference type="Pfam" id="PF26197">
    <property type="entry name" value="Ig_SMCHD1_5th"/>
    <property type="match status" value="1"/>
</dbReference>
<dbReference type="GeneTree" id="ENSGT00390000006950"/>
<name>A0A8C4Z545_GADMO</name>
<comment type="subcellular location">
    <subcellularLocation>
        <location evidence="1">Chromosome</location>
    </subcellularLocation>
</comment>
<dbReference type="Pfam" id="PF06470">
    <property type="entry name" value="SMC_hinge"/>
    <property type="match status" value="1"/>
</dbReference>
<dbReference type="PANTHER" id="PTHR22640:SF2">
    <property type="entry name" value="STRUCTURAL MAINTENANCE OF CHROMOSOMES FLEXIBLE HINGE DOMAIN-CONTAINING PROTEIN 1"/>
    <property type="match status" value="1"/>
</dbReference>
<dbReference type="InterPro" id="IPR055109">
    <property type="entry name" value="SMCHD1_S5"/>
</dbReference>
<dbReference type="InterPro" id="IPR058616">
    <property type="entry name" value="Ig_SMCHD1_8th"/>
</dbReference>
<reference evidence="6" key="2">
    <citation type="submission" date="2025-09" db="UniProtKB">
        <authorList>
            <consortium name="Ensembl"/>
        </authorList>
    </citation>
    <scope>IDENTIFICATION</scope>
</reference>
<dbReference type="Pfam" id="PF26198">
    <property type="entry name" value="Ig_SMCHD1_6th"/>
    <property type="match status" value="1"/>
</dbReference>
<evidence type="ECO:0000256" key="1">
    <source>
        <dbReference type="ARBA" id="ARBA00004286"/>
    </source>
</evidence>
<dbReference type="InterPro" id="IPR036890">
    <property type="entry name" value="HATPase_C_sf"/>
</dbReference>
<dbReference type="Pfam" id="PF26195">
    <property type="entry name" value="Ig_SMCHD1_2nd"/>
    <property type="match status" value="1"/>
</dbReference>
<accession>A0A8C4Z545</accession>
<evidence type="ECO:0000256" key="2">
    <source>
        <dbReference type="ARBA" id="ARBA00022454"/>
    </source>
</evidence>
<organism evidence="6 7">
    <name type="scientific">Gadus morhua</name>
    <name type="common">Atlantic cod</name>
    <dbReference type="NCBI Taxonomy" id="8049"/>
    <lineage>
        <taxon>Eukaryota</taxon>
        <taxon>Metazoa</taxon>
        <taxon>Chordata</taxon>
        <taxon>Craniata</taxon>
        <taxon>Vertebrata</taxon>
        <taxon>Euteleostomi</taxon>
        <taxon>Actinopterygii</taxon>
        <taxon>Neopterygii</taxon>
        <taxon>Teleostei</taxon>
        <taxon>Neoteleostei</taxon>
        <taxon>Acanthomorphata</taxon>
        <taxon>Zeiogadaria</taxon>
        <taxon>Gadariae</taxon>
        <taxon>Gadiformes</taxon>
        <taxon>Gadoidei</taxon>
        <taxon>Gadidae</taxon>
        <taxon>Gadus</taxon>
    </lineage>
</organism>
<dbReference type="InterPro" id="IPR058615">
    <property type="entry name" value="Ig_SMCHD1_6th"/>
</dbReference>
<dbReference type="OMA" id="PIECFNR"/>
<dbReference type="GO" id="GO:0005694">
    <property type="term" value="C:chromosome"/>
    <property type="evidence" value="ECO:0007669"/>
    <property type="project" value="UniProtKB-SubCell"/>
</dbReference>
<dbReference type="Pfam" id="PF13589">
    <property type="entry name" value="HATPase_c_3"/>
    <property type="match status" value="1"/>
</dbReference>
<dbReference type="SUPFAM" id="SSF75553">
    <property type="entry name" value="Smc hinge domain"/>
    <property type="match status" value="1"/>
</dbReference>
<evidence type="ECO:0000313" key="7">
    <source>
        <dbReference type="Proteomes" id="UP000694546"/>
    </source>
</evidence>
<dbReference type="GO" id="GO:0006302">
    <property type="term" value="P:double-strand break repair"/>
    <property type="evidence" value="ECO:0007669"/>
    <property type="project" value="InterPro"/>
</dbReference>
<keyword evidence="2" id="KW-0158">Chromosome</keyword>
<dbReference type="Ensembl" id="ENSGMOT00000006119.2">
    <property type="protein sequence ID" value="ENSGMOP00000005945.2"/>
    <property type="gene ID" value="ENSGMOG00000005549.2"/>
</dbReference>
<reference evidence="6" key="1">
    <citation type="submission" date="2025-08" db="UniProtKB">
        <authorList>
            <consortium name="Ensembl"/>
        </authorList>
    </citation>
    <scope>IDENTIFICATION</scope>
</reference>
<dbReference type="SUPFAM" id="SSF55874">
    <property type="entry name" value="ATPase domain of HSP90 chaperone/DNA topoisomerase II/histidine kinase"/>
    <property type="match status" value="1"/>
</dbReference>
<dbReference type="InterPro" id="IPR036277">
    <property type="entry name" value="SMC_hinge_sf"/>
</dbReference>
<dbReference type="Gene3D" id="3.30.565.10">
    <property type="entry name" value="Histidine kinase-like ATPase, C-terminal domain"/>
    <property type="match status" value="1"/>
</dbReference>
<dbReference type="InterPro" id="IPR058612">
    <property type="entry name" value="Ig_SMCHD1_2nd"/>
</dbReference>
<proteinExistence type="predicted"/>
<dbReference type="GO" id="GO:0051276">
    <property type="term" value="P:chromosome organization"/>
    <property type="evidence" value="ECO:0007669"/>
    <property type="project" value="InterPro"/>
</dbReference>
<dbReference type="InterPro" id="IPR058614">
    <property type="entry name" value="Ig_SMCHD1_5th"/>
</dbReference>
<evidence type="ECO:0000256" key="3">
    <source>
        <dbReference type="SAM" id="Coils"/>
    </source>
</evidence>
<evidence type="ECO:0000313" key="6">
    <source>
        <dbReference type="Ensembl" id="ENSGMOP00000005945.2"/>
    </source>
</evidence>